<evidence type="ECO:0000313" key="1">
    <source>
        <dbReference type="EMBL" id="CAE0418701.1"/>
    </source>
</evidence>
<evidence type="ECO:0008006" key="2">
    <source>
        <dbReference type="Google" id="ProtNLM"/>
    </source>
</evidence>
<reference evidence="1" key="1">
    <citation type="submission" date="2021-01" db="EMBL/GenBank/DDBJ databases">
        <authorList>
            <person name="Corre E."/>
            <person name="Pelletier E."/>
            <person name="Niang G."/>
            <person name="Scheremetjew M."/>
            <person name="Finn R."/>
            <person name="Kale V."/>
            <person name="Holt S."/>
            <person name="Cochrane G."/>
            <person name="Meng A."/>
            <person name="Brown T."/>
            <person name="Cohen L."/>
        </authorList>
    </citation>
    <scope>NUCLEOTIDE SEQUENCE</scope>
    <source>
        <strain evidence="1">CCMP127</strain>
    </source>
</reference>
<proteinExistence type="predicted"/>
<sequence>MELCREHCAQVSAGDSSCSTTCCSSTADCTCSVSSSSTQSDGEISEKLIQFDNEIRSLDRELTKEYLLARKLVPDIVAIESDPLKHLRAEDGHIRKAATRAALYWKKRRYYFGEDRWLRPMTQTEGTGALSIEDIEVLRSGYIVIVTLHSGLQVAMIDPSRLGGKDPAEARERCIFYLCTNEIKGRSARYGLEVIFLLTPYGFASERHTEMIDVLYQAMPTKVRHLTILQSIQEGRKELLDFLAFRLEKTFEMFTSTPVTVVRVDSRQTVINALERRGIHWRYLPKQLGGDYDYLQLSEWVQTRLVVENAMGAALPPRNDIPASFRKLYSPTQSVTSLLWSNHLERKRCAKRKGRKSKHQSLGAQQQLEGKNTAQNIKKILSNALEATSDMSL</sequence>
<organism evidence="1">
    <name type="scientific">Amphora coffeiformis</name>
    <dbReference type="NCBI Taxonomy" id="265554"/>
    <lineage>
        <taxon>Eukaryota</taxon>
        <taxon>Sar</taxon>
        <taxon>Stramenopiles</taxon>
        <taxon>Ochrophyta</taxon>
        <taxon>Bacillariophyta</taxon>
        <taxon>Bacillariophyceae</taxon>
        <taxon>Bacillariophycidae</taxon>
        <taxon>Thalassiophysales</taxon>
        <taxon>Catenulaceae</taxon>
        <taxon>Amphora</taxon>
    </lineage>
</organism>
<gene>
    <name evidence="1" type="ORF">ACOF00016_LOCUS15569</name>
</gene>
<dbReference type="EMBL" id="HBIM01020771">
    <property type="protein sequence ID" value="CAE0418701.1"/>
    <property type="molecule type" value="Transcribed_RNA"/>
</dbReference>
<name>A0A7S3LC56_9STRA</name>
<accession>A0A7S3LC56</accession>
<protein>
    <recommendedName>
        <fullName evidence="2">CRAL-TRIO domain-containing protein</fullName>
    </recommendedName>
</protein>
<dbReference type="AlphaFoldDB" id="A0A7S3LC56"/>